<evidence type="ECO:0000313" key="2">
    <source>
        <dbReference type="EMBL" id="MDD7970403.1"/>
    </source>
</evidence>
<proteinExistence type="predicted"/>
<feature type="signal peptide" evidence="1">
    <location>
        <begin position="1"/>
        <end position="20"/>
    </location>
</feature>
<protein>
    <recommendedName>
        <fullName evidence="4">Lipoprotein</fullName>
    </recommendedName>
</protein>
<evidence type="ECO:0008006" key="4">
    <source>
        <dbReference type="Google" id="ProtNLM"/>
    </source>
</evidence>
<feature type="chain" id="PRO_5046589243" description="Lipoprotein" evidence="1">
    <location>
        <begin position="21"/>
        <end position="46"/>
    </location>
</feature>
<keyword evidence="3" id="KW-1185">Reference proteome</keyword>
<accession>A0ABT5T5L2</accession>
<dbReference type="RefSeq" id="WP_274351022.1">
    <property type="nucleotide sequence ID" value="NZ_JAQZSM010000003.1"/>
</dbReference>
<dbReference type="PROSITE" id="PS51257">
    <property type="entry name" value="PROKAR_LIPOPROTEIN"/>
    <property type="match status" value="1"/>
</dbReference>
<dbReference type="Proteomes" id="UP001431784">
    <property type="component" value="Unassembled WGS sequence"/>
</dbReference>
<comment type="caution">
    <text evidence="2">The sequence shown here is derived from an EMBL/GenBank/DDBJ whole genome shotgun (WGS) entry which is preliminary data.</text>
</comment>
<gene>
    <name evidence="2" type="ORF">PUT78_04760</name>
</gene>
<keyword evidence="1" id="KW-0732">Signal</keyword>
<sequence>MSKVVLLATVSAVLVLGACAKHHRPAPMEPVAAPIYVEPVSSKSKY</sequence>
<organism evidence="2 3">
    <name type="scientific">Roseinatronobacter alkalisoli</name>
    <dbReference type="NCBI Taxonomy" id="3028235"/>
    <lineage>
        <taxon>Bacteria</taxon>
        <taxon>Pseudomonadati</taxon>
        <taxon>Pseudomonadota</taxon>
        <taxon>Alphaproteobacteria</taxon>
        <taxon>Rhodobacterales</taxon>
        <taxon>Paracoccaceae</taxon>
        <taxon>Roseinatronobacter</taxon>
    </lineage>
</organism>
<reference evidence="2" key="1">
    <citation type="submission" date="2023-02" db="EMBL/GenBank/DDBJ databases">
        <title>Description of Roseinatronobacter alkalisoli sp. nov., an alkaliphilic bacerium isolated from soda soil.</title>
        <authorList>
            <person name="Wei W."/>
        </authorList>
    </citation>
    <scope>NUCLEOTIDE SEQUENCE</scope>
    <source>
        <strain evidence="2">HJB301</strain>
    </source>
</reference>
<evidence type="ECO:0000256" key="1">
    <source>
        <dbReference type="SAM" id="SignalP"/>
    </source>
</evidence>
<name>A0ABT5T5L2_9RHOB</name>
<evidence type="ECO:0000313" key="3">
    <source>
        <dbReference type="Proteomes" id="UP001431784"/>
    </source>
</evidence>
<dbReference type="EMBL" id="JAQZSM010000003">
    <property type="protein sequence ID" value="MDD7970403.1"/>
    <property type="molecule type" value="Genomic_DNA"/>
</dbReference>